<keyword evidence="2" id="KW-1185">Reference proteome</keyword>
<dbReference type="EMBL" id="CP011266">
    <property type="protein sequence ID" value="ALT69566.1"/>
    <property type="molecule type" value="Genomic_DNA"/>
</dbReference>
<dbReference type="PATRIC" id="fig|230361.4.peg.1861"/>
<dbReference type="Proteomes" id="UP000067738">
    <property type="component" value="Chromosome"/>
</dbReference>
<evidence type="ECO:0000313" key="1">
    <source>
        <dbReference type="EMBL" id="ALT69566.1"/>
    </source>
</evidence>
<sequence>MVKKSNVIILIILLVVLSIVFAYSFGENQGNDSSDVKRLAVSSGMYKLTDFIGDVENKSYYAGYDNETLGWMKSLGDKSVFNGNGFIVIMDSHDAAKLKCEDVTDVYIEQYFDCVILENHSLGNVKNPRDVLLVKNVKYVGENITDLQ</sequence>
<dbReference type="KEGG" id="mmil:sm9_1799"/>
<evidence type="ECO:0000313" key="2">
    <source>
        <dbReference type="Proteomes" id="UP000067738"/>
    </source>
</evidence>
<organism evidence="1 2">
    <name type="scientific">Methanobrevibacter millerae</name>
    <dbReference type="NCBI Taxonomy" id="230361"/>
    <lineage>
        <taxon>Archaea</taxon>
        <taxon>Methanobacteriati</taxon>
        <taxon>Methanobacteriota</taxon>
        <taxon>Methanomada group</taxon>
        <taxon>Methanobacteria</taxon>
        <taxon>Methanobacteriales</taxon>
        <taxon>Methanobacteriaceae</taxon>
        <taxon>Methanobrevibacter</taxon>
    </lineage>
</organism>
<reference evidence="1 2" key="1">
    <citation type="submission" date="2015-04" db="EMBL/GenBank/DDBJ databases">
        <title>The complete genome sequence of the rumen methanogen Methanobrevibacter millerae SM9.</title>
        <authorList>
            <person name="Leahy S.C."/>
            <person name="Kelly W.J."/>
            <person name="Pacheco D.M."/>
            <person name="Li D."/>
            <person name="Altermann E."/>
            <person name="Attwood G.T."/>
        </authorList>
    </citation>
    <scope>NUCLEOTIDE SEQUENCE [LARGE SCALE GENOMIC DNA]</scope>
    <source>
        <strain evidence="1 2">SM9</strain>
    </source>
</reference>
<proteinExistence type="predicted"/>
<gene>
    <name evidence="1" type="ORF">sm9_1799</name>
</gene>
<name>A0A0U2L6V9_9EURY</name>
<protein>
    <submittedName>
        <fullName evidence="1">Uncharacterized protein</fullName>
    </submittedName>
</protein>
<dbReference type="AlphaFoldDB" id="A0A0U2L6V9"/>
<accession>A0A0U2L6V9</accession>
<dbReference type="OrthoDB" id="78236at2157"/>
<dbReference type="RefSeq" id="WP_058739795.1">
    <property type="nucleotide sequence ID" value="NZ_CP011266.1"/>
</dbReference>
<dbReference type="GeneID" id="26736744"/>